<dbReference type="AlphaFoldDB" id="A0A8J5YSW8"/>
<proteinExistence type="predicted"/>
<protein>
    <submittedName>
        <fullName evidence="1">Uncharacterized protein</fullName>
    </submittedName>
</protein>
<sequence>MILRASPSISTCRNPISIPHWIACYRPALLPRKAWPLNYSSAIEILEKSPLSPYLLYSNLIFASGYRKLHQSLF</sequence>
<organism evidence="1 2">
    <name type="scientific">Gossypium anomalum</name>
    <dbReference type="NCBI Taxonomy" id="47600"/>
    <lineage>
        <taxon>Eukaryota</taxon>
        <taxon>Viridiplantae</taxon>
        <taxon>Streptophyta</taxon>
        <taxon>Embryophyta</taxon>
        <taxon>Tracheophyta</taxon>
        <taxon>Spermatophyta</taxon>
        <taxon>Magnoliopsida</taxon>
        <taxon>eudicotyledons</taxon>
        <taxon>Gunneridae</taxon>
        <taxon>Pentapetalae</taxon>
        <taxon>rosids</taxon>
        <taxon>malvids</taxon>
        <taxon>Malvales</taxon>
        <taxon>Malvaceae</taxon>
        <taxon>Malvoideae</taxon>
        <taxon>Gossypium</taxon>
    </lineage>
</organism>
<gene>
    <name evidence="1" type="ORF">CXB51_016324</name>
</gene>
<evidence type="ECO:0000313" key="2">
    <source>
        <dbReference type="Proteomes" id="UP000701853"/>
    </source>
</evidence>
<dbReference type="EMBL" id="JAHUZN010000007">
    <property type="protein sequence ID" value="KAG8488292.1"/>
    <property type="molecule type" value="Genomic_DNA"/>
</dbReference>
<comment type="caution">
    <text evidence="1">The sequence shown here is derived from an EMBL/GenBank/DDBJ whole genome shotgun (WGS) entry which is preliminary data.</text>
</comment>
<accession>A0A8J5YSW8</accession>
<reference evidence="1 2" key="1">
    <citation type="journal article" date="2021" name="bioRxiv">
        <title>The Gossypium anomalum genome as a resource for cotton improvement and evolutionary analysis of hybrid incompatibility.</title>
        <authorList>
            <person name="Grover C.E."/>
            <person name="Yuan D."/>
            <person name="Arick M.A."/>
            <person name="Miller E.R."/>
            <person name="Hu G."/>
            <person name="Peterson D.G."/>
            <person name="Wendel J.F."/>
            <person name="Udall J.A."/>
        </authorList>
    </citation>
    <scope>NUCLEOTIDE SEQUENCE [LARGE SCALE GENOMIC DNA]</scope>
    <source>
        <strain evidence="1">JFW-Udall</strain>
        <tissue evidence="1">Leaf</tissue>
    </source>
</reference>
<dbReference type="Proteomes" id="UP000701853">
    <property type="component" value="Chromosome 7"/>
</dbReference>
<keyword evidence="2" id="KW-1185">Reference proteome</keyword>
<evidence type="ECO:0000313" key="1">
    <source>
        <dbReference type="EMBL" id="KAG8488292.1"/>
    </source>
</evidence>
<name>A0A8J5YSW8_9ROSI</name>